<comment type="caution">
    <text evidence="2">The sequence shown here is derived from an EMBL/GenBank/DDBJ whole genome shotgun (WGS) entry which is preliminary data.</text>
</comment>
<accession>A0A2V2N084</accession>
<dbReference type="AlphaFoldDB" id="A0A2V2N084"/>
<evidence type="ECO:0000313" key="2">
    <source>
        <dbReference type="EMBL" id="PWR71046.1"/>
    </source>
</evidence>
<protein>
    <recommendedName>
        <fullName evidence="1">PKD domain-containing protein</fullName>
    </recommendedName>
</protein>
<evidence type="ECO:0000259" key="1">
    <source>
        <dbReference type="PROSITE" id="PS50093"/>
    </source>
</evidence>
<dbReference type="FunFam" id="2.60.40.10:FF:000270">
    <property type="entry name" value="Cell surface protein"/>
    <property type="match status" value="1"/>
</dbReference>
<reference evidence="2 3" key="1">
    <citation type="submission" date="2018-05" db="EMBL/GenBank/DDBJ databases">
        <title>Draft genome of Methanospirillum lacunae Ki8-1.</title>
        <authorList>
            <person name="Dueholm M.S."/>
            <person name="Nielsen P.H."/>
            <person name="Bakmann L.F."/>
            <person name="Otzen D.E."/>
        </authorList>
    </citation>
    <scope>NUCLEOTIDE SEQUENCE [LARGE SCALE GENOMIC DNA]</scope>
    <source>
        <strain evidence="2 3">Ki8-1</strain>
    </source>
</reference>
<dbReference type="InterPro" id="IPR022409">
    <property type="entry name" value="PKD/Chitinase_dom"/>
</dbReference>
<name>A0A2V2N084_9EURY</name>
<dbReference type="CDD" id="cd00146">
    <property type="entry name" value="PKD"/>
    <property type="match status" value="1"/>
</dbReference>
<feature type="domain" description="PKD" evidence="1">
    <location>
        <begin position="1"/>
        <end position="68"/>
    </location>
</feature>
<dbReference type="InterPro" id="IPR000601">
    <property type="entry name" value="PKD_dom"/>
</dbReference>
<dbReference type="InterPro" id="IPR013783">
    <property type="entry name" value="Ig-like_fold"/>
</dbReference>
<gene>
    <name evidence="2" type="ORF">DK846_13325</name>
</gene>
<dbReference type="InterPro" id="IPR035986">
    <property type="entry name" value="PKD_dom_sf"/>
</dbReference>
<dbReference type="SMART" id="SM00089">
    <property type="entry name" value="PKD"/>
    <property type="match status" value="1"/>
</dbReference>
<dbReference type="Pfam" id="PF18911">
    <property type="entry name" value="PKD_4"/>
    <property type="match status" value="1"/>
</dbReference>
<proteinExistence type="predicted"/>
<keyword evidence="3" id="KW-1185">Reference proteome</keyword>
<dbReference type="EMBL" id="QGMY01000009">
    <property type="protein sequence ID" value="PWR71046.1"/>
    <property type="molecule type" value="Genomic_DNA"/>
</dbReference>
<dbReference type="SUPFAM" id="SSF49299">
    <property type="entry name" value="PKD domain"/>
    <property type="match status" value="1"/>
</dbReference>
<dbReference type="Proteomes" id="UP000245657">
    <property type="component" value="Unassembled WGS sequence"/>
</dbReference>
<sequence length="68" mass="7538">MPLSVQFTDMSTGNPTSWYWDFGDGVTSTSQNTTHQYAKQGSYDVTFLVKNEISSGNLVKSKVITVIE</sequence>
<evidence type="ECO:0000313" key="3">
    <source>
        <dbReference type="Proteomes" id="UP000245657"/>
    </source>
</evidence>
<dbReference type="Gene3D" id="2.60.40.10">
    <property type="entry name" value="Immunoglobulins"/>
    <property type="match status" value="1"/>
</dbReference>
<dbReference type="PROSITE" id="PS50093">
    <property type="entry name" value="PKD"/>
    <property type="match status" value="1"/>
</dbReference>
<organism evidence="2 3">
    <name type="scientific">Methanospirillum lacunae</name>
    <dbReference type="NCBI Taxonomy" id="668570"/>
    <lineage>
        <taxon>Archaea</taxon>
        <taxon>Methanobacteriati</taxon>
        <taxon>Methanobacteriota</taxon>
        <taxon>Stenosarchaea group</taxon>
        <taxon>Methanomicrobia</taxon>
        <taxon>Methanomicrobiales</taxon>
        <taxon>Methanospirillaceae</taxon>
        <taxon>Methanospirillum</taxon>
    </lineage>
</organism>